<evidence type="ECO:0000313" key="1">
    <source>
        <dbReference type="EMBL" id="VDN49471.1"/>
    </source>
</evidence>
<reference evidence="1 2" key="2">
    <citation type="submission" date="2018-11" db="EMBL/GenBank/DDBJ databases">
        <authorList>
            <consortium name="Pathogen Informatics"/>
        </authorList>
    </citation>
    <scope>NUCLEOTIDE SEQUENCE [LARGE SCALE GENOMIC DNA]</scope>
</reference>
<dbReference type="AlphaFoldDB" id="A0A183F0P4"/>
<proteinExistence type="predicted"/>
<sequence>MFGYILTVPKNAAFPSDVQSEIELLYETDDGVHVKNKRMRQLDQEVGDIKMEINDIETSAMLRSVA</sequence>
<keyword evidence="2" id="KW-1185">Reference proteome</keyword>
<name>A0A183F0P4_9BILA</name>
<evidence type="ECO:0000313" key="2">
    <source>
        <dbReference type="Proteomes" id="UP000271098"/>
    </source>
</evidence>
<organism evidence="3">
    <name type="scientific">Gongylonema pulchrum</name>
    <dbReference type="NCBI Taxonomy" id="637853"/>
    <lineage>
        <taxon>Eukaryota</taxon>
        <taxon>Metazoa</taxon>
        <taxon>Ecdysozoa</taxon>
        <taxon>Nematoda</taxon>
        <taxon>Chromadorea</taxon>
        <taxon>Rhabditida</taxon>
        <taxon>Spirurina</taxon>
        <taxon>Spiruromorpha</taxon>
        <taxon>Spiruroidea</taxon>
        <taxon>Gongylonematidae</taxon>
        <taxon>Gongylonema</taxon>
    </lineage>
</organism>
<reference evidence="3" key="1">
    <citation type="submission" date="2016-06" db="UniProtKB">
        <authorList>
            <consortium name="WormBaseParasite"/>
        </authorList>
    </citation>
    <scope>IDENTIFICATION</scope>
</reference>
<dbReference type="EMBL" id="UYRT01114109">
    <property type="protein sequence ID" value="VDN49471.1"/>
    <property type="molecule type" value="Genomic_DNA"/>
</dbReference>
<dbReference type="Proteomes" id="UP000271098">
    <property type="component" value="Unassembled WGS sequence"/>
</dbReference>
<evidence type="ECO:0000313" key="3">
    <source>
        <dbReference type="WBParaSite" id="GPUH_0002681501-mRNA-1"/>
    </source>
</evidence>
<accession>A0A183F0P4</accession>
<dbReference type="OrthoDB" id="29596at2759"/>
<dbReference type="WBParaSite" id="GPUH_0002681501-mRNA-1">
    <property type="protein sequence ID" value="GPUH_0002681501-mRNA-1"/>
    <property type="gene ID" value="GPUH_0002681501"/>
</dbReference>
<gene>
    <name evidence="1" type="ORF">GPUH_LOCUS26785</name>
</gene>
<protein>
    <submittedName>
        <fullName evidence="3">V-SNARE coiled-coil homology domain-containing protein</fullName>
    </submittedName>
</protein>